<dbReference type="AlphaFoldDB" id="A0A0F8VAP7"/>
<gene>
    <name evidence="1" type="ORF">LCGC14_2711290</name>
</gene>
<feature type="non-terminal residue" evidence="1">
    <location>
        <position position="1"/>
    </location>
</feature>
<name>A0A0F8VAP7_9ZZZZ</name>
<comment type="caution">
    <text evidence="1">The sequence shown here is derived from an EMBL/GenBank/DDBJ whole genome shotgun (WGS) entry which is preliminary data.</text>
</comment>
<reference evidence="1" key="1">
    <citation type="journal article" date="2015" name="Nature">
        <title>Complex archaea that bridge the gap between prokaryotes and eukaryotes.</title>
        <authorList>
            <person name="Spang A."/>
            <person name="Saw J.H."/>
            <person name="Jorgensen S.L."/>
            <person name="Zaremba-Niedzwiedzka K."/>
            <person name="Martijn J."/>
            <person name="Lind A.E."/>
            <person name="van Eijk R."/>
            <person name="Schleper C."/>
            <person name="Guy L."/>
            <person name="Ettema T.J."/>
        </authorList>
    </citation>
    <scope>NUCLEOTIDE SEQUENCE</scope>
</reference>
<organism evidence="1">
    <name type="scientific">marine sediment metagenome</name>
    <dbReference type="NCBI Taxonomy" id="412755"/>
    <lineage>
        <taxon>unclassified sequences</taxon>
        <taxon>metagenomes</taxon>
        <taxon>ecological metagenomes</taxon>
    </lineage>
</organism>
<sequence>SAVVKISVLKASCAVCPGVNPVTSLLKPAVTSSWGIASAATTLSKLAGVVVGNVLISGGVTTAPGYGKVAIAHLDSDLKGEGALGAGTDIDWDAYITFTKTLAAAWTVTFSNPIVGKVIMVVTTGNYTITWPTGVDASADFADYDGTKRNVHFLTCVSTSIPLYSGSVKAYTI</sequence>
<protein>
    <submittedName>
        <fullName evidence="1">Uncharacterized protein</fullName>
    </submittedName>
</protein>
<accession>A0A0F8VAP7</accession>
<evidence type="ECO:0000313" key="1">
    <source>
        <dbReference type="EMBL" id="KKK41467.1"/>
    </source>
</evidence>
<dbReference type="EMBL" id="LAZR01070399">
    <property type="protein sequence ID" value="KKK41467.1"/>
    <property type="molecule type" value="Genomic_DNA"/>
</dbReference>
<proteinExistence type="predicted"/>